<dbReference type="InterPro" id="IPR009081">
    <property type="entry name" value="PP-bd_ACP"/>
</dbReference>
<evidence type="ECO:0000313" key="6">
    <source>
        <dbReference type="EMBL" id="QLQ36647.1"/>
    </source>
</evidence>
<name>A0A7L6B3W8_9ACTN</name>
<dbReference type="Pfam" id="PF00550">
    <property type="entry name" value="PP-binding"/>
    <property type="match status" value="1"/>
</dbReference>
<evidence type="ECO:0000256" key="1">
    <source>
        <dbReference type="ARBA" id="ARBA00001957"/>
    </source>
</evidence>
<dbReference type="GO" id="GO:0008610">
    <property type="term" value="P:lipid biosynthetic process"/>
    <property type="evidence" value="ECO:0007669"/>
    <property type="project" value="UniProtKB-ARBA"/>
</dbReference>
<dbReference type="PROSITE" id="PS00012">
    <property type="entry name" value="PHOSPHOPANTETHEINE"/>
    <property type="match status" value="1"/>
</dbReference>
<evidence type="ECO:0000256" key="2">
    <source>
        <dbReference type="ARBA" id="ARBA00022450"/>
    </source>
</evidence>
<accession>A0A7L6B3W8</accession>
<dbReference type="GO" id="GO:0044550">
    <property type="term" value="P:secondary metabolite biosynthetic process"/>
    <property type="evidence" value="ECO:0007669"/>
    <property type="project" value="UniProtKB-ARBA"/>
</dbReference>
<dbReference type="NCBIfam" id="TIGR01733">
    <property type="entry name" value="AA-adenyl-dom"/>
    <property type="match status" value="1"/>
</dbReference>
<dbReference type="SUPFAM" id="SSF47336">
    <property type="entry name" value="ACP-like"/>
    <property type="match status" value="1"/>
</dbReference>
<dbReference type="SUPFAM" id="SSF56801">
    <property type="entry name" value="Acetyl-CoA synthetase-like"/>
    <property type="match status" value="1"/>
</dbReference>
<dbReference type="Gene3D" id="3.40.50.980">
    <property type="match status" value="2"/>
</dbReference>
<proteinExistence type="predicted"/>
<dbReference type="Gene3D" id="3.30.559.10">
    <property type="entry name" value="Chloramphenicol acetyltransferase-like domain"/>
    <property type="match status" value="1"/>
</dbReference>
<organism evidence="6 7">
    <name type="scientific">Micromonospora robiginosa</name>
    <dbReference type="NCBI Taxonomy" id="2749844"/>
    <lineage>
        <taxon>Bacteria</taxon>
        <taxon>Bacillati</taxon>
        <taxon>Actinomycetota</taxon>
        <taxon>Actinomycetes</taxon>
        <taxon>Micromonosporales</taxon>
        <taxon>Micromonosporaceae</taxon>
        <taxon>Micromonospora</taxon>
    </lineage>
</organism>
<dbReference type="InterPro" id="IPR045851">
    <property type="entry name" value="AMP-bd_C_sf"/>
</dbReference>
<dbReference type="FunFam" id="3.30.300.30:FF:000010">
    <property type="entry name" value="Enterobactin synthetase component F"/>
    <property type="match status" value="1"/>
</dbReference>
<feature type="region of interest" description="Disordered" evidence="4">
    <location>
        <begin position="913"/>
        <end position="949"/>
    </location>
</feature>
<dbReference type="RefSeq" id="WP_181569162.1">
    <property type="nucleotide sequence ID" value="NZ_CP059322.2"/>
</dbReference>
<dbReference type="InterPro" id="IPR006162">
    <property type="entry name" value="Ppantetheine_attach_site"/>
</dbReference>
<reference evidence="7" key="1">
    <citation type="submission" date="2020-07" db="EMBL/GenBank/DDBJ databases">
        <title>A new Micromonospora strain with potent antibiotic activity isolated from the microbiome of a mid-Atlantic deep-sea sponge.</title>
        <authorList>
            <person name="Back C.R."/>
            <person name="Stennett H.L."/>
            <person name="Williams S.E."/>
            <person name="Wang L."/>
            <person name="Ojeda Gomez J."/>
            <person name="Abdulle O.M."/>
            <person name="Duffy T."/>
            <person name="Hendry K.R."/>
            <person name="Powell D."/>
            <person name="Stach J.E."/>
            <person name="Essex-Lopresti A.E."/>
            <person name="Willis C.L."/>
            <person name="Curnow P."/>
            <person name="Race P.R."/>
        </authorList>
    </citation>
    <scope>NUCLEOTIDE SEQUENCE [LARGE SCALE GENOMIC DNA]</scope>
    <source>
        <strain evidence="7">28ISP2-46</strain>
    </source>
</reference>
<dbReference type="Gene3D" id="2.30.38.10">
    <property type="entry name" value="Luciferase, Domain 3"/>
    <property type="match status" value="1"/>
</dbReference>
<dbReference type="PROSITE" id="PS50075">
    <property type="entry name" value="CARRIER"/>
    <property type="match status" value="1"/>
</dbReference>
<dbReference type="FunFam" id="3.40.50.12780:FF:000012">
    <property type="entry name" value="Non-ribosomal peptide synthetase"/>
    <property type="match status" value="1"/>
</dbReference>
<dbReference type="PANTHER" id="PTHR45527:SF1">
    <property type="entry name" value="FATTY ACID SYNTHASE"/>
    <property type="match status" value="1"/>
</dbReference>
<dbReference type="Pfam" id="PF13193">
    <property type="entry name" value="AMP-binding_C"/>
    <property type="match status" value="1"/>
</dbReference>
<keyword evidence="7" id="KW-1185">Reference proteome</keyword>
<dbReference type="GO" id="GO:0005737">
    <property type="term" value="C:cytoplasm"/>
    <property type="evidence" value="ECO:0007669"/>
    <property type="project" value="TreeGrafter"/>
</dbReference>
<dbReference type="GO" id="GO:0003824">
    <property type="term" value="F:catalytic activity"/>
    <property type="evidence" value="ECO:0007669"/>
    <property type="project" value="InterPro"/>
</dbReference>
<feature type="domain" description="Carrier" evidence="5">
    <location>
        <begin position="945"/>
        <end position="1020"/>
    </location>
</feature>
<dbReference type="PROSITE" id="PS00455">
    <property type="entry name" value="AMP_BINDING"/>
    <property type="match status" value="1"/>
</dbReference>
<evidence type="ECO:0000256" key="4">
    <source>
        <dbReference type="SAM" id="MobiDB-lite"/>
    </source>
</evidence>
<dbReference type="Pfam" id="PF00668">
    <property type="entry name" value="Condensation"/>
    <property type="match status" value="1"/>
</dbReference>
<dbReference type="Gene3D" id="3.30.300.30">
    <property type="match status" value="1"/>
</dbReference>
<dbReference type="Gene3D" id="1.10.1200.10">
    <property type="entry name" value="ACP-like"/>
    <property type="match status" value="1"/>
</dbReference>
<dbReference type="SMART" id="SM00823">
    <property type="entry name" value="PKS_PP"/>
    <property type="match status" value="1"/>
</dbReference>
<protein>
    <submittedName>
        <fullName evidence="6">Non-ribosomal peptide synthetase</fullName>
    </submittedName>
</protein>
<dbReference type="CDD" id="cd05930">
    <property type="entry name" value="A_NRPS"/>
    <property type="match status" value="1"/>
</dbReference>
<dbReference type="InterPro" id="IPR020845">
    <property type="entry name" value="AMP-binding_CS"/>
</dbReference>
<dbReference type="InterPro" id="IPR010071">
    <property type="entry name" value="AA_adenyl_dom"/>
</dbReference>
<dbReference type="Pfam" id="PF00501">
    <property type="entry name" value="AMP-binding"/>
    <property type="match status" value="1"/>
</dbReference>
<dbReference type="GO" id="GO:0043041">
    <property type="term" value="P:amino acid activation for nonribosomal peptide biosynthetic process"/>
    <property type="evidence" value="ECO:0007669"/>
    <property type="project" value="TreeGrafter"/>
</dbReference>
<comment type="cofactor">
    <cofactor evidence="1">
        <name>pantetheine 4'-phosphate</name>
        <dbReference type="ChEBI" id="CHEBI:47942"/>
    </cofactor>
</comment>
<dbReference type="PANTHER" id="PTHR45527">
    <property type="entry name" value="NONRIBOSOMAL PEPTIDE SYNTHETASE"/>
    <property type="match status" value="1"/>
</dbReference>
<dbReference type="InterPro" id="IPR023213">
    <property type="entry name" value="CAT-like_dom_sf"/>
</dbReference>
<evidence type="ECO:0000256" key="3">
    <source>
        <dbReference type="ARBA" id="ARBA00022553"/>
    </source>
</evidence>
<dbReference type="KEGG" id="mfeu:H1D33_25830"/>
<dbReference type="InterPro" id="IPR020806">
    <property type="entry name" value="PKS_PP-bd"/>
</dbReference>
<dbReference type="EMBL" id="CP059322">
    <property type="protein sequence ID" value="QLQ36647.1"/>
    <property type="molecule type" value="Genomic_DNA"/>
</dbReference>
<dbReference type="Proteomes" id="UP000510844">
    <property type="component" value="Chromosome"/>
</dbReference>
<gene>
    <name evidence="6" type="ORF">H1D33_25830</name>
</gene>
<evidence type="ECO:0000313" key="7">
    <source>
        <dbReference type="Proteomes" id="UP000510844"/>
    </source>
</evidence>
<dbReference type="SUPFAM" id="SSF52777">
    <property type="entry name" value="CoA-dependent acyltransferases"/>
    <property type="match status" value="2"/>
</dbReference>
<dbReference type="InterPro" id="IPR036736">
    <property type="entry name" value="ACP-like_sf"/>
</dbReference>
<dbReference type="InterPro" id="IPR025110">
    <property type="entry name" value="AMP-bd_C"/>
</dbReference>
<sequence length="1023" mass="107620">MTRVLPPPVTAGLTAVQEGIWFTARATDTASAYHLVVTLTADGPLDDDALDLAWRAVTDAHPALRGAFPEVDGVGARVEVTPGPVRRASVTADRLADALTDEAGRPFDLSAGPLARCAALRVDDGREVIVVTAHHLVGDGHTKELIVRDLTAAYAGEALPVTPAGAVDAAIADDHARVDAALPAAREFWRGRWREPPAVALPGGSRPGGGVATARTRHVAVDPALDRALDAASATLGTSRFELLLAAVSVLLTRYGTPDVTIAVDVSTRTGDVEGQAGAWVNELPIRFAPDLAASWPDTLAALRADLREAYAHRVVPVGRAATVGTRAALAPVSVSYRRRGQGPAAAFDDRATTVDWLVTPPHLRSSLHVFAVDGPDGLRLSLQAPADSVDDATLARVGAHLRDVLAAAAAADLPVGDAPTLTPAERALLDRVNATARPLPADTVIDRFTDQVRRAPDAPALRFGARVLTYAELDRLANRVAHGLLRRGTRPGDLIGLCARRGDELVVAVLGILKAGAAYLPLDPAYPVARLDFVVADAHAHLTLAHHGGPLPEPAVVPLDGLAAFDGEPETPPPPPPADALAYVIYTSGSTGRPKGVEVGHRALANLVAAMDRVTPTAPGDRWITLTSLSFDISALELFAPLTTGATLVIADDVTVRQGSALAALVDDAAVTHLQATPSTWRMLLDAGLTAPRLTALCGGEALPLPLARRLREATGRLVNVYGPTETTIWSTWAEIGTDPTRVPIGAPLANTTVHVRDARLRPVAVGVPGELLIGGAGLAYGYRGRPELTRRRFVTDPITSARLYRTGDLVRLDADGMLDFVGRLDSQVKVRGHRIELGEVETVLGAVPGVREAAVAVHGDGADAHLVAYLVGDAVHLPDVRRHLGQQLPRHMVPAAYVALGSLPLTPNGKLDRKALAPPAAEPARHHDAPPVAPPHHPDPGGAGPGDVEHEVLAVWREVLRVDDIQVDDSLFDLGGHSLTITQITSRLRRRLGVAVAFDVFFDTPTVSGIAAEVRKLREAT</sequence>
<keyword evidence="2" id="KW-0596">Phosphopantetheine</keyword>
<dbReference type="Gene3D" id="3.30.559.30">
    <property type="entry name" value="Nonribosomal peptide synthetase, condensation domain"/>
    <property type="match status" value="1"/>
</dbReference>
<dbReference type="AlphaFoldDB" id="A0A7L6B3W8"/>
<dbReference type="InterPro" id="IPR000873">
    <property type="entry name" value="AMP-dep_synth/lig_dom"/>
</dbReference>
<dbReference type="GO" id="GO:0031177">
    <property type="term" value="F:phosphopantetheine binding"/>
    <property type="evidence" value="ECO:0007669"/>
    <property type="project" value="InterPro"/>
</dbReference>
<dbReference type="InterPro" id="IPR001242">
    <property type="entry name" value="Condensation_dom"/>
</dbReference>
<reference evidence="6 7" key="2">
    <citation type="journal article" date="2021" name="Mar. Drugs">
        <title>A New Micromonospora Strain with Antibiotic Activity Isolated from the Microbiome of a Mid-Atlantic Deep-Sea Sponge.</title>
        <authorList>
            <person name="Back C.R."/>
            <person name="Stennett H.L."/>
            <person name="Williams S.E."/>
            <person name="Wang L."/>
            <person name="Ojeda Gomez J."/>
            <person name="Abdulle O.M."/>
            <person name="Duffy T."/>
            <person name="Neal C."/>
            <person name="Mantell J."/>
            <person name="Jepson M.A."/>
            <person name="Hendry K.R."/>
            <person name="Powell D."/>
            <person name="Stach J.E.M."/>
            <person name="Essex-Lopresti A.E."/>
            <person name="Willis C.L."/>
            <person name="Curnow P."/>
            <person name="Race P.R."/>
        </authorList>
    </citation>
    <scope>NUCLEOTIDE SEQUENCE [LARGE SCALE GENOMIC DNA]</scope>
    <source>
        <strain evidence="6 7">28ISP2-46</strain>
    </source>
</reference>
<evidence type="ECO:0000259" key="5">
    <source>
        <dbReference type="PROSITE" id="PS50075"/>
    </source>
</evidence>
<keyword evidence="3" id="KW-0597">Phosphoprotein</keyword>